<evidence type="ECO:0000256" key="3">
    <source>
        <dbReference type="ARBA" id="ARBA00030602"/>
    </source>
</evidence>
<reference evidence="6" key="1">
    <citation type="journal article" date="2023" name="Mol. Phylogenet. Evol.">
        <title>Genome-scale phylogeny and comparative genomics of the fungal order Sordariales.</title>
        <authorList>
            <person name="Hensen N."/>
            <person name="Bonometti L."/>
            <person name="Westerberg I."/>
            <person name="Brannstrom I.O."/>
            <person name="Guillou S."/>
            <person name="Cros-Aarteil S."/>
            <person name="Calhoun S."/>
            <person name="Haridas S."/>
            <person name="Kuo A."/>
            <person name="Mondo S."/>
            <person name="Pangilinan J."/>
            <person name="Riley R."/>
            <person name="LaButti K."/>
            <person name="Andreopoulos B."/>
            <person name="Lipzen A."/>
            <person name="Chen C."/>
            <person name="Yan M."/>
            <person name="Daum C."/>
            <person name="Ng V."/>
            <person name="Clum A."/>
            <person name="Steindorff A."/>
            <person name="Ohm R.A."/>
            <person name="Martin F."/>
            <person name="Silar P."/>
            <person name="Natvig D.O."/>
            <person name="Lalanne C."/>
            <person name="Gautier V."/>
            <person name="Ament-Velasquez S.L."/>
            <person name="Kruys A."/>
            <person name="Hutchinson M.I."/>
            <person name="Powell A.J."/>
            <person name="Barry K."/>
            <person name="Miller A.N."/>
            <person name="Grigoriev I.V."/>
            <person name="Debuchy R."/>
            <person name="Gladieux P."/>
            <person name="Hiltunen Thoren M."/>
            <person name="Johannesson H."/>
        </authorList>
    </citation>
    <scope>NUCLEOTIDE SEQUENCE [LARGE SCALE GENOMIC DNA]</scope>
    <source>
        <strain evidence="6">CBS 284.82</strain>
    </source>
</reference>
<dbReference type="CDD" id="cd06661">
    <property type="entry name" value="GGCT_like"/>
    <property type="match status" value="1"/>
</dbReference>
<dbReference type="Gene3D" id="3.10.490.10">
    <property type="entry name" value="Gamma-glutamyl cyclotransferase-like"/>
    <property type="match status" value="1"/>
</dbReference>
<dbReference type="PANTHER" id="PTHR31544:SF2">
    <property type="entry name" value="AIG2-LIKE PROTEIN D"/>
    <property type="match status" value="1"/>
</dbReference>
<evidence type="ECO:0000259" key="4">
    <source>
        <dbReference type="Pfam" id="PF06094"/>
    </source>
</evidence>
<evidence type="ECO:0000313" key="5">
    <source>
        <dbReference type="EMBL" id="KAK4041672.1"/>
    </source>
</evidence>
<protein>
    <recommendedName>
        <fullName evidence="3">Putative gamma-glutamylcyclotransferase</fullName>
    </recommendedName>
</protein>
<keyword evidence="2" id="KW-0808">Transferase</keyword>
<proteinExistence type="inferred from homology"/>
<organism evidence="5 6">
    <name type="scientific">Parachaetomium inaequale</name>
    <dbReference type="NCBI Taxonomy" id="2588326"/>
    <lineage>
        <taxon>Eukaryota</taxon>
        <taxon>Fungi</taxon>
        <taxon>Dikarya</taxon>
        <taxon>Ascomycota</taxon>
        <taxon>Pezizomycotina</taxon>
        <taxon>Sordariomycetes</taxon>
        <taxon>Sordariomycetidae</taxon>
        <taxon>Sordariales</taxon>
        <taxon>Chaetomiaceae</taxon>
        <taxon>Parachaetomium</taxon>
    </lineage>
</organism>
<dbReference type="InterPro" id="IPR036568">
    <property type="entry name" value="GGCT-like_sf"/>
</dbReference>
<dbReference type="InterPro" id="IPR013024">
    <property type="entry name" value="GGCT-like"/>
</dbReference>
<dbReference type="SUPFAM" id="SSF110857">
    <property type="entry name" value="Gamma-glutamyl cyclotransferase-like"/>
    <property type="match status" value="1"/>
</dbReference>
<evidence type="ECO:0000313" key="6">
    <source>
        <dbReference type="Proteomes" id="UP001303115"/>
    </source>
</evidence>
<sequence>MAVQNSVQSDDGTRCAFFYGTLMVPDVFYSVCYGAQDVPASIAKLHTFLPAILHGYCRRRVKYADYPGIIPDKDHDVFGTFATGLTKANMAKLDYFEGGQYVRKTVTVKLLDKVGNLKGEGNVEGAERTAEVYVYLDKRELEDKEWDLEEFRRDKMRHWTRAGYVFEDCDPNNPAKVDGES</sequence>
<dbReference type="InterPro" id="IPR045038">
    <property type="entry name" value="AIG2-like"/>
</dbReference>
<dbReference type="EMBL" id="MU854353">
    <property type="protein sequence ID" value="KAK4041672.1"/>
    <property type="molecule type" value="Genomic_DNA"/>
</dbReference>
<dbReference type="GO" id="GO:0016740">
    <property type="term" value="F:transferase activity"/>
    <property type="evidence" value="ECO:0007669"/>
    <property type="project" value="UniProtKB-KW"/>
</dbReference>
<dbReference type="Proteomes" id="UP001303115">
    <property type="component" value="Unassembled WGS sequence"/>
</dbReference>
<comment type="caution">
    <text evidence="5">The sequence shown here is derived from an EMBL/GenBank/DDBJ whole genome shotgun (WGS) entry which is preliminary data.</text>
</comment>
<name>A0AAN6PJ22_9PEZI</name>
<accession>A0AAN6PJ22</accession>
<gene>
    <name evidence="5" type="ORF">C8A01DRAFT_14612</name>
</gene>
<dbReference type="InterPro" id="IPR009288">
    <property type="entry name" value="AIG2-like_dom"/>
</dbReference>
<dbReference type="Pfam" id="PF06094">
    <property type="entry name" value="GGACT"/>
    <property type="match status" value="1"/>
</dbReference>
<comment type="similarity">
    <text evidence="1">Belongs to the gamma-glutamylcyclotransferase family.</text>
</comment>
<feature type="domain" description="Gamma-glutamylcyclotransferase AIG2-like" evidence="4">
    <location>
        <begin position="17"/>
        <end position="147"/>
    </location>
</feature>
<keyword evidence="6" id="KW-1185">Reference proteome</keyword>
<dbReference type="PANTHER" id="PTHR31544">
    <property type="entry name" value="AIG2-LIKE PROTEIN D"/>
    <property type="match status" value="1"/>
</dbReference>
<evidence type="ECO:0000256" key="2">
    <source>
        <dbReference type="ARBA" id="ARBA00022679"/>
    </source>
</evidence>
<evidence type="ECO:0000256" key="1">
    <source>
        <dbReference type="ARBA" id="ARBA00008861"/>
    </source>
</evidence>
<dbReference type="AlphaFoldDB" id="A0AAN6PJ22"/>